<proteinExistence type="inferred from homology"/>
<dbReference type="InterPro" id="IPR044666">
    <property type="entry name" value="Cyclophilin_A-like"/>
</dbReference>
<evidence type="ECO:0000259" key="6">
    <source>
        <dbReference type="PROSITE" id="PS50072"/>
    </source>
</evidence>
<evidence type="ECO:0000256" key="3">
    <source>
        <dbReference type="ARBA" id="ARBA00023235"/>
    </source>
</evidence>
<accession>A0A7R7EHJ0</accession>
<comment type="similarity">
    <text evidence="4">Belongs to the cyclophilin-type PPIase family.</text>
</comment>
<dbReference type="GO" id="GO:0003755">
    <property type="term" value="F:peptidyl-prolyl cis-trans isomerase activity"/>
    <property type="evidence" value="ECO:0007669"/>
    <property type="project" value="UniProtKB-UniRule"/>
</dbReference>
<keyword evidence="8" id="KW-1185">Reference proteome</keyword>
<dbReference type="SUPFAM" id="SSF50891">
    <property type="entry name" value="Cyclophilin-like"/>
    <property type="match status" value="1"/>
</dbReference>
<sequence>MKRKHYLIALLSITIIIVATLVITSFRSGKVNLEQVKAPQKGEEIAVIKTNYGVMKMRLFPKIAPKAVENFTTQAKKGYYDGKTFYRIKKDYFIHAASPETDKPESIWGKYFEDEFDEKYIHINGAVSLANMGEADTNASEFFIVHNKKVEDDIMQTMEDLEADGDYAKDIVNAYKKLGGVPDYDMKYTVFGQVYEGLEVVDKIADVEVDEQNFPKKDVIIQSIKIEKYK</sequence>
<name>A0A7R7EHJ0_9FIRM</name>
<reference evidence="7 8" key="1">
    <citation type="submission" date="2020-11" db="EMBL/GenBank/DDBJ databases">
        <title>Draft genome sequencing of a Lachnospiraceae strain isolated from anoxic soil subjected to BSD treatment.</title>
        <authorList>
            <person name="Uek A."/>
            <person name="Tonouchi A."/>
        </authorList>
    </citation>
    <scope>NUCLEOTIDE SEQUENCE [LARGE SCALE GENOMIC DNA]</scope>
    <source>
        <strain evidence="7 8">TB5</strain>
    </source>
</reference>
<dbReference type="Pfam" id="PF00160">
    <property type="entry name" value="Pro_isomerase"/>
    <property type="match status" value="1"/>
</dbReference>
<dbReference type="AlphaFoldDB" id="A0A7R7EHJ0"/>
<dbReference type="EC" id="5.2.1.8" evidence="4"/>
<dbReference type="CDD" id="cd00317">
    <property type="entry name" value="cyclophilin"/>
    <property type="match status" value="1"/>
</dbReference>
<protein>
    <recommendedName>
        <fullName evidence="4">Peptidyl-prolyl cis-trans isomerase</fullName>
        <shortName evidence="4">PPIase</shortName>
        <ecNumber evidence="4">5.2.1.8</ecNumber>
    </recommendedName>
</protein>
<keyword evidence="5" id="KW-0472">Membrane</keyword>
<dbReference type="PROSITE" id="PS50072">
    <property type="entry name" value="CSA_PPIASE_2"/>
    <property type="match status" value="1"/>
</dbReference>
<organism evidence="7 8">
    <name type="scientific">Anaeromicropila herbilytica</name>
    <dbReference type="NCBI Taxonomy" id="2785025"/>
    <lineage>
        <taxon>Bacteria</taxon>
        <taxon>Bacillati</taxon>
        <taxon>Bacillota</taxon>
        <taxon>Clostridia</taxon>
        <taxon>Lachnospirales</taxon>
        <taxon>Lachnospiraceae</taxon>
        <taxon>Anaeromicropila</taxon>
    </lineage>
</organism>
<keyword evidence="3 4" id="KW-0413">Isomerase</keyword>
<gene>
    <name evidence="7" type="primary">ppiB_1</name>
    <name evidence="7" type="ORF">bsdtb5_01300</name>
</gene>
<comment type="function">
    <text evidence="1 4">PPIases accelerate the folding of proteins. It catalyzes the cis-trans isomerization of proline imidic peptide bonds in oligopeptides.</text>
</comment>
<feature type="transmembrane region" description="Helical" evidence="5">
    <location>
        <begin position="7"/>
        <end position="26"/>
    </location>
</feature>
<evidence type="ECO:0000313" key="8">
    <source>
        <dbReference type="Proteomes" id="UP000595897"/>
    </source>
</evidence>
<dbReference type="RefSeq" id="WP_271714143.1">
    <property type="nucleotide sequence ID" value="NZ_AP024169.1"/>
</dbReference>
<feature type="domain" description="PPIase cyclophilin-type" evidence="6">
    <location>
        <begin position="44"/>
        <end position="226"/>
    </location>
</feature>
<dbReference type="PANTHER" id="PTHR45625">
    <property type="entry name" value="PEPTIDYL-PROLYL CIS-TRANS ISOMERASE-RELATED"/>
    <property type="match status" value="1"/>
</dbReference>
<keyword evidence="5" id="KW-0812">Transmembrane</keyword>
<dbReference type="InterPro" id="IPR029000">
    <property type="entry name" value="Cyclophilin-like_dom_sf"/>
</dbReference>
<dbReference type="PRINTS" id="PR00153">
    <property type="entry name" value="CSAPPISMRASE"/>
</dbReference>
<comment type="catalytic activity">
    <reaction evidence="4">
        <text>[protein]-peptidylproline (omega=180) = [protein]-peptidylproline (omega=0)</text>
        <dbReference type="Rhea" id="RHEA:16237"/>
        <dbReference type="Rhea" id="RHEA-COMP:10747"/>
        <dbReference type="Rhea" id="RHEA-COMP:10748"/>
        <dbReference type="ChEBI" id="CHEBI:83833"/>
        <dbReference type="ChEBI" id="CHEBI:83834"/>
        <dbReference type="EC" id="5.2.1.8"/>
    </reaction>
</comment>
<evidence type="ECO:0000256" key="2">
    <source>
        <dbReference type="ARBA" id="ARBA00023110"/>
    </source>
</evidence>
<dbReference type="Gene3D" id="2.40.100.10">
    <property type="entry name" value="Cyclophilin-like"/>
    <property type="match status" value="1"/>
</dbReference>
<dbReference type="EMBL" id="AP024169">
    <property type="protein sequence ID" value="BCN28835.1"/>
    <property type="molecule type" value="Genomic_DNA"/>
</dbReference>
<evidence type="ECO:0000256" key="5">
    <source>
        <dbReference type="SAM" id="Phobius"/>
    </source>
</evidence>
<evidence type="ECO:0000256" key="1">
    <source>
        <dbReference type="ARBA" id="ARBA00002388"/>
    </source>
</evidence>
<dbReference type="Proteomes" id="UP000595897">
    <property type="component" value="Chromosome"/>
</dbReference>
<dbReference type="KEGG" id="ahb:bsdtb5_01300"/>
<keyword evidence="2 4" id="KW-0697">Rotamase</keyword>
<evidence type="ECO:0000256" key="4">
    <source>
        <dbReference type="RuleBase" id="RU363019"/>
    </source>
</evidence>
<dbReference type="PANTHER" id="PTHR45625:SF4">
    <property type="entry name" value="PEPTIDYLPROLYL ISOMERASE DOMAIN AND WD REPEAT-CONTAINING PROTEIN 1"/>
    <property type="match status" value="1"/>
</dbReference>
<dbReference type="InterPro" id="IPR002130">
    <property type="entry name" value="Cyclophilin-type_PPIase_dom"/>
</dbReference>
<keyword evidence="5" id="KW-1133">Transmembrane helix</keyword>
<evidence type="ECO:0000313" key="7">
    <source>
        <dbReference type="EMBL" id="BCN28835.1"/>
    </source>
</evidence>